<gene>
    <name evidence="2" type="ORF">METZ01_LOCUS125946</name>
</gene>
<dbReference type="Pfam" id="PF24696">
    <property type="entry name" value="UGSC"/>
    <property type="match status" value="1"/>
</dbReference>
<dbReference type="EMBL" id="UINC01017590">
    <property type="protein sequence ID" value="SVA73092.1"/>
    <property type="molecule type" value="Genomic_DNA"/>
</dbReference>
<organism evidence="2">
    <name type="scientific">marine metagenome</name>
    <dbReference type="NCBI Taxonomy" id="408172"/>
    <lineage>
        <taxon>unclassified sequences</taxon>
        <taxon>metagenomes</taxon>
        <taxon>ecological metagenomes</taxon>
    </lineage>
</organism>
<reference evidence="2" key="1">
    <citation type="submission" date="2018-05" db="EMBL/GenBank/DDBJ databases">
        <authorList>
            <person name="Lanie J.A."/>
            <person name="Ng W.-L."/>
            <person name="Kazmierczak K.M."/>
            <person name="Andrzejewski T.M."/>
            <person name="Davidsen T.M."/>
            <person name="Wayne K.J."/>
            <person name="Tettelin H."/>
            <person name="Glass J.I."/>
            <person name="Rusch D."/>
            <person name="Podicherti R."/>
            <person name="Tsui H.-C.T."/>
            <person name="Winkler M.E."/>
        </authorList>
    </citation>
    <scope>NUCLEOTIDE SEQUENCE</scope>
</reference>
<evidence type="ECO:0000313" key="2">
    <source>
        <dbReference type="EMBL" id="SVA73092.1"/>
    </source>
</evidence>
<name>A0A381Y8X4_9ZZZZ</name>
<sequence length="105" mass="11523">MAPQESEMPKEKSFRVLDPTASASIATDGMAERPESLAGMRIGLLRNDKLNSEPLLDAIYDVLAERFEFASAYRANKGDASRPADHEFLFDFSNEVDVALLGNGD</sequence>
<dbReference type="AlphaFoldDB" id="A0A381Y8X4"/>
<accession>A0A381Y8X4</accession>
<evidence type="ECO:0000259" key="1">
    <source>
        <dbReference type="Pfam" id="PF24696"/>
    </source>
</evidence>
<proteinExistence type="predicted"/>
<dbReference type="InterPro" id="IPR057767">
    <property type="entry name" value="UGSC-like_dom"/>
</dbReference>
<protein>
    <recommendedName>
        <fullName evidence="1">UGSC-like domain-containing protein</fullName>
    </recommendedName>
</protein>
<feature type="domain" description="UGSC-like" evidence="1">
    <location>
        <begin position="15"/>
        <end position="105"/>
    </location>
</feature>